<evidence type="ECO:0008006" key="6">
    <source>
        <dbReference type="Google" id="ProtNLM"/>
    </source>
</evidence>
<dbReference type="InterPro" id="IPR025671">
    <property type="entry name" value="HXXEE"/>
</dbReference>
<evidence type="ECO:0000256" key="1">
    <source>
        <dbReference type="SAM" id="Phobius"/>
    </source>
</evidence>
<dbReference type="RefSeq" id="WP_159267619.1">
    <property type="nucleotide sequence ID" value="NZ_CACSIK010000001.1"/>
</dbReference>
<proteinExistence type="predicted"/>
<organism evidence="2 5">
    <name type="scientific">Zhongshania aliphaticivorans</name>
    <dbReference type="NCBI Taxonomy" id="1470434"/>
    <lineage>
        <taxon>Bacteria</taxon>
        <taxon>Pseudomonadati</taxon>
        <taxon>Pseudomonadota</taxon>
        <taxon>Gammaproteobacteria</taxon>
        <taxon>Cellvibrionales</taxon>
        <taxon>Spongiibacteraceae</taxon>
        <taxon>Zhongshania</taxon>
    </lineage>
</organism>
<accession>A0A5S9MRU5</accession>
<feature type="transmembrane region" description="Helical" evidence="1">
    <location>
        <begin position="54"/>
        <end position="74"/>
    </location>
</feature>
<name>A0A5S9MRU5_9GAMM</name>
<dbReference type="EMBL" id="CACSIK010000001">
    <property type="protein sequence ID" value="CAA0086120.1"/>
    <property type="molecule type" value="Genomic_DNA"/>
</dbReference>
<feature type="transmembrane region" description="Helical" evidence="1">
    <location>
        <begin position="135"/>
        <end position="156"/>
    </location>
</feature>
<evidence type="ECO:0000313" key="5">
    <source>
        <dbReference type="Proteomes" id="UP000439591"/>
    </source>
</evidence>
<keyword evidence="4" id="KW-1185">Reference proteome</keyword>
<keyword evidence="1" id="KW-0472">Membrane</keyword>
<feature type="transmembrane region" description="Helical" evidence="1">
    <location>
        <begin position="107"/>
        <end position="123"/>
    </location>
</feature>
<gene>
    <name evidence="3" type="ORF">IHBHHGIJ_00968</name>
    <name evidence="2" type="ORF">KFEGEMFD_00183</name>
</gene>
<evidence type="ECO:0000313" key="2">
    <source>
        <dbReference type="EMBL" id="CAA0079479.1"/>
    </source>
</evidence>
<dbReference type="EMBL" id="CACSIM010000001">
    <property type="protein sequence ID" value="CAA0079479.1"/>
    <property type="molecule type" value="Genomic_DNA"/>
</dbReference>
<dbReference type="AlphaFoldDB" id="A0A5S9MRU5"/>
<protein>
    <recommendedName>
        <fullName evidence="6">HXXEE domain-containing protein</fullName>
    </recommendedName>
</protein>
<evidence type="ECO:0000313" key="4">
    <source>
        <dbReference type="Proteomes" id="UP000435877"/>
    </source>
</evidence>
<dbReference type="Proteomes" id="UP000439591">
    <property type="component" value="Unassembled WGS sequence"/>
</dbReference>
<dbReference type="Proteomes" id="UP000435877">
    <property type="component" value="Unassembled WGS sequence"/>
</dbReference>
<evidence type="ECO:0000313" key="3">
    <source>
        <dbReference type="EMBL" id="CAA0086120.1"/>
    </source>
</evidence>
<keyword evidence="1" id="KW-1133">Transmembrane helix</keyword>
<keyword evidence="1" id="KW-0812">Transmembrane</keyword>
<dbReference type="OrthoDB" id="7563382at2"/>
<sequence>MNVDAIPKFLGRLSYRQAIWLAPLAYLVHILEESQQFAAWASTHFAGGFTTAQFVKNNLIIMGILVGLSVLVTLHPRKWTALLHFYQLCAGMFHMGATAYIGVYSPGLLSAILLYLPVSYYITRLGYREGLLPNVPALVVLVLAGLGHALFVYSQLFTLDLRL</sequence>
<reference evidence="4 5" key="1">
    <citation type="submission" date="2019-11" db="EMBL/GenBank/DDBJ databases">
        <authorList>
            <person name="Holert J."/>
        </authorList>
    </citation>
    <scope>NUCLEOTIDE SEQUENCE [LARGE SCALE GENOMIC DNA]</scope>
    <source>
        <strain evidence="2">BC3_2A</strain>
        <strain evidence="3">SB11_1A</strain>
    </source>
</reference>
<dbReference type="Pfam" id="PF13787">
    <property type="entry name" value="HXXEE"/>
    <property type="match status" value="1"/>
</dbReference>